<dbReference type="Pfam" id="PF13041">
    <property type="entry name" value="PPR_2"/>
    <property type="match status" value="2"/>
</dbReference>
<name>A0AA38FFD2_TAXCH</name>
<evidence type="ECO:0000313" key="4">
    <source>
        <dbReference type="EMBL" id="KAH9299937.1"/>
    </source>
</evidence>
<comment type="caution">
    <text evidence="4">The sequence shown here is derived from an EMBL/GenBank/DDBJ whole genome shotgun (WGS) entry which is preliminary data.</text>
</comment>
<feature type="compositionally biased region" description="Basic and acidic residues" evidence="3">
    <location>
        <begin position="12"/>
        <end position="27"/>
    </location>
</feature>
<gene>
    <name evidence="4" type="ORF">KI387_011520</name>
</gene>
<keyword evidence="5" id="KW-1185">Reference proteome</keyword>
<evidence type="ECO:0000256" key="1">
    <source>
        <dbReference type="ARBA" id="ARBA00022737"/>
    </source>
</evidence>
<evidence type="ECO:0000256" key="3">
    <source>
        <dbReference type="SAM" id="MobiDB-lite"/>
    </source>
</evidence>
<evidence type="ECO:0000256" key="2">
    <source>
        <dbReference type="PROSITE-ProRule" id="PRU00708"/>
    </source>
</evidence>
<feature type="repeat" description="PPR" evidence="2">
    <location>
        <begin position="332"/>
        <end position="366"/>
    </location>
</feature>
<evidence type="ECO:0000313" key="5">
    <source>
        <dbReference type="Proteomes" id="UP000824469"/>
    </source>
</evidence>
<feature type="region of interest" description="Disordered" evidence="3">
    <location>
        <begin position="1"/>
        <end position="39"/>
    </location>
</feature>
<protein>
    <recommendedName>
        <fullName evidence="6">Pentatricopeptide repeat-containing protein</fullName>
    </recommendedName>
</protein>
<dbReference type="NCBIfam" id="TIGR00756">
    <property type="entry name" value="PPR"/>
    <property type="match status" value="4"/>
</dbReference>
<evidence type="ECO:0008006" key="6">
    <source>
        <dbReference type="Google" id="ProtNLM"/>
    </source>
</evidence>
<dbReference type="Gene3D" id="1.25.40.10">
    <property type="entry name" value="Tetratricopeptide repeat domain"/>
    <property type="match status" value="4"/>
</dbReference>
<feature type="repeat" description="PPR" evidence="2">
    <location>
        <begin position="297"/>
        <end position="331"/>
    </location>
</feature>
<dbReference type="Proteomes" id="UP000824469">
    <property type="component" value="Unassembled WGS sequence"/>
</dbReference>
<dbReference type="AlphaFoldDB" id="A0AA38FFD2"/>
<dbReference type="EMBL" id="JAHRHJ020000009">
    <property type="protein sequence ID" value="KAH9299937.1"/>
    <property type="molecule type" value="Genomic_DNA"/>
</dbReference>
<reference evidence="4 5" key="1">
    <citation type="journal article" date="2021" name="Nat. Plants">
        <title>The Taxus genome provides insights into paclitaxel biosynthesis.</title>
        <authorList>
            <person name="Xiong X."/>
            <person name="Gou J."/>
            <person name="Liao Q."/>
            <person name="Li Y."/>
            <person name="Zhou Q."/>
            <person name="Bi G."/>
            <person name="Li C."/>
            <person name="Du R."/>
            <person name="Wang X."/>
            <person name="Sun T."/>
            <person name="Guo L."/>
            <person name="Liang H."/>
            <person name="Lu P."/>
            <person name="Wu Y."/>
            <person name="Zhang Z."/>
            <person name="Ro D.K."/>
            <person name="Shang Y."/>
            <person name="Huang S."/>
            <person name="Yan J."/>
        </authorList>
    </citation>
    <scope>NUCLEOTIDE SEQUENCE [LARGE SCALE GENOMIC DNA]</scope>
    <source>
        <strain evidence="4">Ta-2019</strain>
    </source>
</reference>
<feature type="repeat" description="PPR" evidence="2">
    <location>
        <begin position="262"/>
        <end position="296"/>
    </location>
</feature>
<dbReference type="InterPro" id="IPR011990">
    <property type="entry name" value="TPR-like_helical_dom_sf"/>
</dbReference>
<dbReference type="Pfam" id="PF01535">
    <property type="entry name" value="PPR"/>
    <property type="match status" value="1"/>
</dbReference>
<dbReference type="PROSITE" id="PS51375">
    <property type="entry name" value="PPR"/>
    <property type="match status" value="6"/>
</dbReference>
<feature type="repeat" description="PPR" evidence="2">
    <location>
        <begin position="439"/>
        <end position="473"/>
    </location>
</feature>
<dbReference type="OMA" id="LSMYNAM"/>
<dbReference type="PANTHER" id="PTHR45613:SF9">
    <property type="entry name" value="MITOCHONDRIAL GROUP I INTRON SPLICING FACTOR CCM1"/>
    <property type="match status" value="1"/>
</dbReference>
<keyword evidence="1" id="KW-0677">Repeat</keyword>
<feature type="repeat" description="PPR" evidence="2">
    <location>
        <begin position="367"/>
        <end position="402"/>
    </location>
</feature>
<dbReference type="InterPro" id="IPR002885">
    <property type="entry name" value="PPR_rpt"/>
</dbReference>
<proteinExistence type="predicted"/>
<organism evidence="4 5">
    <name type="scientific">Taxus chinensis</name>
    <name type="common">Chinese yew</name>
    <name type="synonym">Taxus wallichiana var. chinensis</name>
    <dbReference type="NCBI Taxonomy" id="29808"/>
    <lineage>
        <taxon>Eukaryota</taxon>
        <taxon>Viridiplantae</taxon>
        <taxon>Streptophyta</taxon>
        <taxon>Embryophyta</taxon>
        <taxon>Tracheophyta</taxon>
        <taxon>Spermatophyta</taxon>
        <taxon>Pinopsida</taxon>
        <taxon>Pinidae</taxon>
        <taxon>Conifers II</taxon>
        <taxon>Cupressales</taxon>
        <taxon>Taxaceae</taxon>
        <taxon>Taxus</taxon>
    </lineage>
</organism>
<feature type="repeat" description="PPR" evidence="2">
    <location>
        <begin position="404"/>
        <end position="438"/>
    </location>
</feature>
<dbReference type="PANTHER" id="PTHR45613">
    <property type="entry name" value="PENTATRICOPEPTIDE REPEAT-CONTAINING PROTEIN"/>
    <property type="match status" value="1"/>
</dbReference>
<sequence length="491" mass="55057">MEQECFLPKSNPEPKAEEKNKDNEKKTVRTPSLPKSLAEHSVLGPVTTSLLMPKPQHQLQQVWPNPLPANVHALTFEEKVESLSKLLCDSNELKGLELVLTNSGLRVSTDLVENVLKKSYKAGNSAKRFFDCARSQLGNKHSPYAWNLLVDILGNSKIFDVMWEAVKSMKGEGILSRHTFASVFTCYAMADKVKEAIMTFEVMEKYGCAQDVGAFNSLLCALCFLRNAYAILLEGWEKEGDVAGAKKTFAEMIVRLGWDAHNTAAYNALLGTLCKGGQVDESLKFLDLMRSWNCFTDKSFYSTAIHGLSLQNKSEEAELVFDMMLRFGYQPSNTMYNSMISAYCYAGRTEDACWLLDGKVGNGAFPDSVTYAILLEGWEKEGDAVRAKKTFGEMLVRLGWDPRNTAAYNAFLRTLWMGGQVDECVKFVHVMRSWSCFPDKSFYSTAIHDLSLQGKAEEAALVFDTMLQFGYQPSNSRGRGQYFSRDDSEQV</sequence>
<accession>A0AA38FFD2</accession>